<dbReference type="AlphaFoldDB" id="A0A0G3G5D1"/>
<keyword evidence="2" id="KW-0472">Membrane</keyword>
<gene>
    <name evidence="4" type="ORF">TVD_01235</name>
</gene>
<dbReference type="InterPro" id="IPR006664">
    <property type="entry name" value="OMP_bac"/>
</dbReference>
<dbReference type="Gene3D" id="3.30.1330.60">
    <property type="entry name" value="OmpA-like domain"/>
    <property type="match status" value="1"/>
</dbReference>
<accession>A0A0G3G5D1</accession>
<dbReference type="STRING" id="106634.TVD_01235"/>
<organism evidence="4 5">
    <name type="scientific">Thioalkalivibrio versutus</name>
    <dbReference type="NCBI Taxonomy" id="106634"/>
    <lineage>
        <taxon>Bacteria</taxon>
        <taxon>Pseudomonadati</taxon>
        <taxon>Pseudomonadota</taxon>
        <taxon>Gammaproteobacteria</taxon>
        <taxon>Chromatiales</taxon>
        <taxon>Ectothiorhodospiraceae</taxon>
        <taxon>Thioalkalivibrio</taxon>
    </lineage>
</organism>
<keyword evidence="3" id="KW-0998">Cell outer membrane</keyword>
<dbReference type="InterPro" id="IPR039567">
    <property type="entry name" value="Gly-zipper"/>
</dbReference>
<dbReference type="PROSITE" id="PS51257">
    <property type="entry name" value="PROKAR_LIPOPROTEIN"/>
    <property type="match status" value="1"/>
</dbReference>
<dbReference type="EMBL" id="CP011367">
    <property type="protein sequence ID" value="AKJ94076.1"/>
    <property type="molecule type" value="Genomic_DNA"/>
</dbReference>
<evidence type="ECO:0000256" key="1">
    <source>
        <dbReference type="ARBA" id="ARBA00004442"/>
    </source>
</evidence>
<name>A0A0G3G5D1_9GAMM</name>
<dbReference type="KEGG" id="tvr:TVD_01235"/>
<sequence>MQRILALAVTSALVLVVGCTTTDPYTGEERVSRATIGAGIGAATGAVLGSVTSSRNRTQRAMIGAGIGALAGGAIGNYMDRQEDALREQLRGTGVSVTRDGDNIILNMPSNITFDFDRSEIKPQFHDVLDSVALVLEEFDQTGIEIAGHTDSTGRVEYNMDLSERRAESVGQALIRRGVQPVRVHTIGLGPHQPVATNDTDAGREQNRRVELTLFPLTAD</sequence>
<keyword evidence="5" id="KW-1185">Reference proteome</keyword>
<dbReference type="PROSITE" id="PS51123">
    <property type="entry name" value="OMPA_2"/>
    <property type="match status" value="1"/>
</dbReference>
<evidence type="ECO:0000256" key="3">
    <source>
        <dbReference type="ARBA" id="ARBA00023237"/>
    </source>
</evidence>
<dbReference type="SUPFAM" id="SSF103088">
    <property type="entry name" value="OmpA-like"/>
    <property type="match status" value="1"/>
</dbReference>
<dbReference type="InterPro" id="IPR036737">
    <property type="entry name" value="OmpA-like_sf"/>
</dbReference>
<dbReference type="InterPro" id="IPR050330">
    <property type="entry name" value="Bact_OuterMem_StrucFunc"/>
</dbReference>
<dbReference type="GO" id="GO:0009279">
    <property type="term" value="C:cell outer membrane"/>
    <property type="evidence" value="ECO:0007669"/>
    <property type="project" value="UniProtKB-SubCell"/>
</dbReference>
<proteinExistence type="predicted"/>
<dbReference type="PRINTS" id="PR01023">
    <property type="entry name" value="NAFLGMOTY"/>
</dbReference>
<dbReference type="PANTHER" id="PTHR30329:SF21">
    <property type="entry name" value="LIPOPROTEIN YIAD-RELATED"/>
    <property type="match status" value="1"/>
</dbReference>
<protein>
    <submittedName>
        <fullName evidence="4">Cell envelope biogenesis protein OmpA</fullName>
    </submittedName>
</protein>
<reference evidence="4 5" key="1">
    <citation type="submission" date="2015-04" db="EMBL/GenBank/DDBJ databases">
        <title>Complete Sequence for the Genome of the Thioalkalivibrio versutus D301.</title>
        <authorList>
            <person name="Mu T."/>
            <person name="Zhou J."/>
            <person name="Xu X."/>
        </authorList>
    </citation>
    <scope>NUCLEOTIDE SEQUENCE [LARGE SCALE GENOMIC DNA]</scope>
    <source>
        <strain evidence="4 5">D301</strain>
    </source>
</reference>
<dbReference type="CDD" id="cd07185">
    <property type="entry name" value="OmpA_C-like"/>
    <property type="match status" value="1"/>
</dbReference>
<evidence type="ECO:0000313" key="4">
    <source>
        <dbReference type="EMBL" id="AKJ94076.1"/>
    </source>
</evidence>
<dbReference type="PATRIC" id="fig|106634.4.peg.253"/>
<evidence type="ECO:0000256" key="2">
    <source>
        <dbReference type="ARBA" id="ARBA00023136"/>
    </source>
</evidence>
<dbReference type="InterPro" id="IPR006665">
    <property type="entry name" value="OmpA-like"/>
</dbReference>
<dbReference type="PANTHER" id="PTHR30329">
    <property type="entry name" value="STATOR ELEMENT OF FLAGELLAR MOTOR COMPLEX"/>
    <property type="match status" value="1"/>
</dbReference>
<comment type="subcellular location">
    <subcellularLocation>
        <location evidence="1">Cell outer membrane</location>
    </subcellularLocation>
</comment>
<dbReference type="PRINTS" id="PR01021">
    <property type="entry name" value="OMPADOMAIN"/>
</dbReference>
<dbReference type="RefSeq" id="WP_018650581.1">
    <property type="nucleotide sequence ID" value="NZ_CP011367.1"/>
</dbReference>
<dbReference type="Proteomes" id="UP000064201">
    <property type="component" value="Chromosome"/>
</dbReference>
<dbReference type="Pfam" id="PF00691">
    <property type="entry name" value="OmpA"/>
    <property type="match status" value="1"/>
</dbReference>
<dbReference type="OrthoDB" id="9782229at2"/>
<evidence type="ECO:0000313" key="5">
    <source>
        <dbReference type="Proteomes" id="UP000064201"/>
    </source>
</evidence>
<dbReference type="Pfam" id="PF13488">
    <property type="entry name" value="Gly-zipper_Omp"/>
    <property type="match status" value="1"/>
</dbReference>